<feature type="region of interest" description="Disordered" evidence="1">
    <location>
        <begin position="1"/>
        <end position="23"/>
    </location>
</feature>
<dbReference type="PROSITE" id="PS00018">
    <property type="entry name" value="EF_HAND_1"/>
    <property type="match status" value="1"/>
</dbReference>
<dbReference type="InterPro" id="IPR029062">
    <property type="entry name" value="Class_I_gatase-like"/>
</dbReference>
<gene>
    <name evidence="3" type="primary">nanM_3</name>
    <name evidence="3" type="ORF">Pla175_36820</name>
</gene>
<accession>A0A518DFM4</accession>
<organism evidence="3 4">
    <name type="scientific">Pirellulimonas nuda</name>
    <dbReference type="NCBI Taxonomy" id="2528009"/>
    <lineage>
        <taxon>Bacteria</taxon>
        <taxon>Pseudomonadati</taxon>
        <taxon>Planctomycetota</taxon>
        <taxon>Planctomycetia</taxon>
        <taxon>Pirellulales</taxon>
        <taxon>Lacipirellulaceae</taxon>
        <taxon>Pirellulimonas</taxon>
    </lineage>
</organism>
<dbReference type="AlphaFoldDB" id="A0A518DFM4"/>
<dbReference type="SUPFAM" id="SSF117281">
    <property type="entry name" value="Kelch motif"/>
    <property type="match status" value="2"/>
</dbReference>
<dbReference type="InterPro" id="IPR053256">
    <property type="entry name" value="Kelch_repeat-containing"/>
</dbReference>
<dbReference type="Proteomes" id="UP000317429">
    <property type="component" value="Chromosome"/>
</dbReference>
<dbReference type="InterPro" id="IPR018247">
    <property type="entry name" value="EF_Hand_1_Ca_BS"/>
</dbReference>
<dbReference type="Pfam" id="PF24681">
    <property type="entry name" value="Kelch_KLHDC2_KLHL20_DRC7"/>
    <property type="match status" value="1"/>
</dbReference>
<protein>
    <submittedName>
        <fullName evidence="3">N-acetylneuraminate epimerase</fullName>
        <ecNumber evidence="3">5.1.3.24</ecNumber>
    </submittedName>
</protein>
<dbReference type="KEGG" id="pnd:Pla175_36820"/>
<evidence type="ECO:0000313" key="3">
    <source>
        <dbReference type="EMBL" id="QDU90279.1"/>
    </source>
</evidence>
<dbReference type="GO" id="GO:0016853">
    <property type="term" value="F:isomerase activity"/>
    <property type="evidence" value="ECO:0007669"/>
    <property type="project" value="UniProtKB-KW"/>
</dbReference>
<dbReference type="SUPFAM" id="SSF63446">
    <property type="entry name" value="Type I dockerin domain"/>
    <property type="match status" value="1"/>
</dbReference>
<dbReference type="Gene3D" id="3.40.50.880">
    <property type="match status" value="1"/>
</dbReference>
<dbReference type="PANTHER" id="PTHR46773">
    <property type="match status" value="1"/>
</dbReference>
<dbReference type="InterPro" id="IPR006652">
    <property type="entry name" value="Kelch_1"/>
</dbReference>
<dbReference type="SUPFAM" id="SSF52317">
    <property type="entry name" value="Class I glutamine amidotransferase-like"/>
    <property type="match status" value="1"/>
</dbReference>
<dbReference type="Gene3D" id="2.120.10.80">
    <property type="entry name" value="Kelch-type beta propeller"/>
    <property type="match status" value="2"/>
</dbReference>
<name>A0A518DFM4_9BACT</name>
<reference evidence="3 4" key="1">
    <citation type="submission" date="2019-02" db="EMBL/GenBank/DDBJ databases">
        <title>Deep-cultivation of Planctomycetes and their phenomic and genomic characterization uncovers novel biology.</title>
        <authorList>
            <person name="Wiegand S."/>
            <person name="Jogler M."/>
            <person name="Boedeker C."/>
            <person name="Pinto D."/>
            <person name="Vollmers J."/>
            <person name="Rivas-Marin E."/>
            <person name="Kohn T."/>
            <person name="Peeters S.H."/>
            <person name="Heuer A."/>
            <person name="Rast P."/>
            <person name="Oberbeckmann S."/>
            <person name="Bunk B."/>
            <person name="Jeske O."/>
            <person name="Meyerdierks A."/>
            <person name="Storesund J.E."/>
            <person name="Kallscheuer N."/>
            <person name="Luecker S."/>
            <person name="Lage O.M."/>
            <person name="Pohl T."/>
            <person name="Merkel B.J."/>
            <person name="Hornburger P."/>
            <person name="Mueller R.-W."/>
            <person name="Bruemmer F."/>
            <person name="Labrenz M."/>
            <person name="Spormann A.M."/>
            <person name="Op den Camp H."/>
            <person name="Overmann J."/>
            <person name="Amann R."/>
            <person name="Jetten M.S.M."/>
            <person name="Mascher T."/>
            <person name="Medema M.H."/>
            <person name="Devos D.P."/>
            <person name="Kaster A.-K."/>
            <person name="Ovreas L."/>
            <person name="Rohde M."/>
            <person name="Galperin M.Y."/>
            <person name="Jogler C."/>
        </authorList>
    </citation>
    <scope>NUCLEOTIDE SEQUENCE [LARGE SCALE GENOMIC DNA]</scope>
    <source>
        <strain evidence="3 4">Pla175</strain>
    </source>
</reference>
<sequence>MGSSVHPNGPIRPSGVQPAAGARAETRESRWFCGGGGVLSDFLPPWEGDKRTKLERQEPEQRGGLLRGADRFGSVTLRATIRAGGNKTFREEVGVRIYCHRRLAFEPLEARRVLATLAINAGGPAIGDYLADQYFSGGGTFGPNNSQISPIDLSGAVDPAPADVYKTERTGNGGSSGAFSYTIPGLIAGGAYTLRLHFAEIYFEGANARVFDVAINGASPPALDDYDVFVASGDQGAAAERVVIEQLGVTARPDGTLRLDFTPSVNNAKLSALELIGDFADPPGPDPGLVWTPAADATLPVFEAQGAAVGDRLYVMGGFFNSGLDVTRQTHAYDPAADLWTRVADAPVELTHGAHAVDGDKLYVLGGFEGTHPGGSTDAVWVYDTALDTWTPGPSLPGDRGGGGAALVGRQLHFFGGATRTEGMTDYVDRADHWVLDLGATDSLDDDATIWTALADMPNPRNHMAGAAIDGVVYAIGGQLGGNEGSGNQDDLQAYDPSTDQWTQLADLPIPLGHITASTVVVGGKLVVIAGVTQQSAQSDRVFSYDPFTDVWSELTALPAKRQSPVAGLVGDRLIVTTGSDAGIHDDTWVADVSTAPRVLFVRGADRSGGFLEANNDAARTEQLADINNLATNGGNHGWGELRQTLEGAGFVVEQLSESLEAGAPATGQTAGRQIDFERMDLSRFDTIVLGSNNAVYGTAAVDAIEAYIRGGGSALFISDANFGSDWADASDSDQQFLDRFGLVMHQDQGTYSLTRGAGDFDAPTHPILSGVDQFDGEGVTPIEVGVLTQGVSATIIAGAKNSTRLNQPPFGGQNQGPTRPSNGAIDAALVAVTADRGKIAGHFDRNTFFNLNGAGTSINRFDNKQYTLNLFGWLVGAFDPLPGDYDGSGLVDQLDYDVWRNAYGAVGAQAADGNGDGRVDAADYTVWRDNLGARRPDVDLTLPAFAAAPALQAAFAGLPPAQGVSVPSSDRPQAAAATPAAAGIDLLLLEGSWAEASDRRTLGNQELRDPYAAAAERAPLSEQTVGPLGGAIDAALELF</sequence>
<evidence type="ECO:0000259" key="2">
    <source>
        <dbReference type="Pfam" id="PF11721"/>
    </source>
</evidence>
<dbReference type="EC" id="5.1.3.24" evidence="3"/>
<dbReference type="PANTHER" id="PTHR46773:SF5">
    <property type="entry name" value="OS04G0487100 PROTEIN"/>
    <property type="match status" value="1"/>
</dbReference>
<dbReference type="Pfam" id="PF11721">
    <property type="entry name" value="Malectin"/>
    <property type="match status" value="1"/>
</dbReference>
<proteinExistence type="predicted"/>
<dbReference type="Pfam" id="PF01344">
    <property type="entry name" value="Kelch_1"/>
    <property type="match status" value="1"/>
</dbReference>
<dbReference type="InterPro" id="IPR021720">
    <property type="entry name" value="Malectin_dom"/>
</dbReference>
<evidence type="ECO:0000313" key="4">
    <source>
        <dbReference type="Proteomes" id="UP000317429"/>
    </source>
</evidence>
<dbReference type="GO" id="GO:0000272">
    <property type="term" value="P:polysaccharide catabolic process"/>
    <property type="evidence" value="ECO:0007669"/>
    <property type="project" value="InterPro"/>
</dbReference>
<dbReference type="EMBL" id="CP036291">
    <property type="protein sequence ID" value="QDU90279.1"/>
    <property type="molecule type" value="Genomic_DNA"/>
</dbReference>
<evidence type="ECO:0000256" key="1">
    <source>
        <dbReference type="SAM" id="MobiDB-lite"/>
    </source>
</evidence>
<dbReference type="InterPro" id="IPR015915">
    <property type="entry name" value="Kelch-typ_b-propeller"/>
</dbReference>
<dbReference type="InterPro" id="IPR036439">
    <property type="entry name" value="Dockerin_dom_sf"/>
</dbReference>
<keyword evidence="3" id="KW-0413">Isomerase</keyword>
<dbReference type="Gene3D" id="2.60.120.430">
    <property type="entry name" value="Galactose-binding lectin"/>
    <property type="match status" value="1"/>
</dbReference>
<dbReference type="SMART" id="SM00612">
    <property type="entry name" value="Kelch"/>
    <property type="match status" value="4"/>
</dbReference>
<feature type="domain" description="Malectin" evidence="2">
    <location>
        <begin position="116"/>
        <end position="245"/>
    </location>
</feature>
<keyword evidence="4" id="KW-1185">Reference proteome</keyword>